<keyword evidence="2" id="KW-0813">Transport</keyword>
<evidence type="ECO:0000256" key="7">
    <source>
        <dbReference type="SAM" id="Phobius"/>
    </source>
</evidence>
<dbReference type="GO" id="GO:0005886">
    <property type="term" value="C:plasma membrane"/>
    <property type="evidence" value="ECO:0007669"/>
    <property type="project" value="TreeGrafter"/>
</dbReference>
<comment type="subcellular location">
    <subcellularLocation>
        <location evidence="1">Membrane</location>
        <topology evidence="1">Multi-pass membrane protein</topology>
    </subcellularLocation>
</comment>
<dbReference type="EMBL" id="DS017047">
    <property type="protein sequence ID" value="KMU91914.1"/>
    <property type="molecule type" value="Genomic_DNA"/>
</dbReference>
<feature type="transmembrane region" description="Helical" evidence="7">
    <location>
        <begin position="410"/>
        <end position="431"/>
    </location>
</feature>
<feature type="transmembrane region" description="Helical" evidence="7">
    <location>
        <begin position="380"/>
        <end position="398"/>
    </location>
</feature>
<evidence type="ECO:0000259" key="8">
    <source>
        <dbReference type="PROSITE" id="PS50850"/>
    </source>
</evidence>
<feature type="transmembrane region" description="Helical" evidence="7">
    <location>
        <begin position="115"/>
        <end position="134"/>
    </location>
</feature>
<dbReference type="Pfam" id="PF07690">
    <property type="entry name" value="MFS_1"/>
    <property type="match status" value="1"/>
</dbReference>
<keyword evidence="5 7" id="KW-0472">Membrane</keyword>
<evidence type="ECO:0000313" key="10">
    <source>
        <dbReference type="Proteomes" id="UP000054563"/>
    </source>
</evidence>
<dbReference type="CDD" id="cd17502">
    <property type="entry name" value="MFS_Azr1_MDR_like"/>
    <property type="match status" value="1"/>
</dbReference>
<evidence type="ECO:0000313" key="9">
    <source>
        <dbReference type="EMBL" id="KMU91914.1"/>
    </source>
</evidence>
<protein>
    <submittedName>
        <fullName evidence="9">Aflatoxin efflux pump</fullName>
    </submittedName>
</protein>
<feature type="transmembrane region" description="Helical" evidence="7">
    <location>
        <begin position="84"/>
        <end position="103"/>
    </location>
</feature>
<name>A0A0J8S6C9_COCIT</name>
<dbReference type="PANTHER" id="PTHR23501">
    <property type="entry name" value="MAJOR FACILITATOR SUPERFAMILY"/>
    <property type="match status" value="1"/>
</dbReference>
<dbReference type="PANTHER" id="PTHR23501:SF177">
    <property type="entry name" value="MAJOR FACILITATOR SUPERFAMILY (MFS) PROFILE DOMAIN-CONTAINING PROTEIN-RELATED"/>
    <property type="match status" value="1"/>
</dbReference>
<dbReference type="GO" id="GO:0022857">
    <property type="term" value="F:transmembrane transporter activity"/>
    <property type="evidence" value="ECO:0007669"/>
    <property type="project" value="InterPro"/>
</dbReference>
<feature type="region of interest" description="Disordered" evidence="6">
    <location>
        <begin position="1"/>
        <end position="36"/>
    </location>
</feature>
<evidence type="ECO:0000256" key="4">
    <source>
        <dbReference type="ARBA" id="ARBA00022989"/>
    </source>
</evidence>
<feature type="transmembrane region" description="Helical" evidence="7">
    <location>
        <begin position="443"/>
        <end position="464"/>
    </location>
</feature>
<dbReference type="VEuPathDB" id="FungiDB:CIHG_09695"/>
<sequence>MEVLSENKADVLPDSDTAAPVRDNGNENDNDNDNDNDSVKYPSAFWASCVSVGVALALFLVGLDMTIVAAAIPRITDDFKGINLVGWYASAYFIALACFQPFWGKVYPYFSIKYTFLLAVFIFDLGSLVAGVAPSSTVLIVGRAIMGVGGAGIASGGYAILGVVVRPQLRPVFTGFITTIYSIANVLGPVVGGIFTQQTTWRWCFYINLPIDGASALVIFLLFRPPRATHLSKAPLKEKLSHMDPIGITFALASLIFFTRALEVAGIDEAWNSAEVVGFLVACAVSTVAFVVSQYLQGDHALLVSRLLKKRIVAMGMAFGFFHEGAFYLLLYYVPIYFQVVVGVSPSRAGVYNLPLLISCGVGSALAGVLVSLFGHYVPLMLWASAGGCIGSGLIYTLHAASPQAQWVGYQFLAGLAYGSGLPLAIIAGQANARAEDLASTTAMLLFSFCVGSSTSLGAGQSVLSNLLLSKLPSLAPNVDPLSVIVTGATEIRSAFPADVVPGIVEAYLYCLRAVFLIVTAYAGVAVFFAVANKWERLKLKG</sequence>
<proteinExistence type="predicted"/>
<feature type="compositionally biased region" description="Basic and acidic residues" evidence="6">
    <location>
        <begin position="1"/>
        <end position="11"/>
    </location>
</feature>
<accession>A0A0J8S6C9</accession>
<dbReference type="Gene3D" id="1.20.1250.20">
    <property type="entry name" value="MFS general substrate transporter like domains"/>
    <property type="match status" value="1"/>
</dbReference>
<feature type="transmembrane region" description="Helical" evidence="7">
    <location>
        <begin position="140"/>
        <end position="165"/>
    </location>
</feature>
<feature type="transmembrane region" description="Helical" evidence="7">
    <location>
        <begin position="354"/>
        <end position="373"/>
    </location>
</feature>
<dbReference type="InterPro" id="IPR036259">
    <property type="entry name" value="MFS_trans_sf"/>
</dbReference>
<dbReference type="SUPFAM" id="SSF103473">
    <property type="entry name" value="MFS general substrate transporter"/>
    <property type="match status" value="1"/>
</dbReference>
<dbReference type="eggNOG" id="KOG0254">
    <property type="taxonomic scope" value="Eukaryota"/>
</dbReference>
<evidence type="ECO:0000256" key="3">
    <source>
        <dbReference type="ARBA" id="ARBA00022692"/>
    </source>
</evidence>
<evidence type="ECO:0000256" key="6">
    <source>
        <dbReference type="SAM" id="MobiDB-lite"/>
    </source>
</evidence>
<feature type="domain" description="Major facilitator superfamily (MFS) profile" evidence="8">
    <location>
        <begin position="50"/>
        <end position="538"/>
    </location>
</feature>
<keyword evidence="3 7" id="KW-0812">Transmembrane</keyword>
<dbReference type="PROSITE" id="PS50850">
    <property type="entry name" value="MFS"/>
    <property type="match status" value="1"/>
</dbReference>
<feature type="transmembrane region" description="Helical" evidence="7">
    <location>
        <begin position="274"/>
        <end position="292"/>
    </location>
</feature>
<dbReference type="InterPro" id="IPR020846">
    <property type="entry name" value="MFS_dom"/>
</dbReference>
<organism evidence="9 10">
    <name type="scientific">Coccidioides immitis H538.4</name>
    <dbReference type="NCBI Taxonomy" id="396776"/>
    <lineage>
        <taxon>Eukaryota</taxon>
        <taxon>Fungi</taxon>
        <taxon>Dikarya</taxon>
        <taxon>Ascomycota</taxon>
        <taxon>Pezizomycotina</taxon>
        <taxon>Eurotiomycetes</taxon>
        <taxon>Eurotiomycetidae</taxon>
        <taxon>Onygenales</taxon>
        <taxon>Onygenaceae</taxon>
        <taxon>Coccidioides</taxon>
    </lineage>
</organism>
<gene>
    <name evidence="9" type="ORF">CIHG_09695</name>
</gene>
<dbReference type="STRING" id="396776.A0A0J8S6C9"/>
<keyword evidence="4 7" id="KW-1133">Transmembrane helix</keyword>
<reference evidence="10" key="1">
    <citation type="journal article" date="2010" name="Genome Res.">
        <title>Population genomic sequencing of Coccidioides fungi reveals recent hybridization and transposon control.</title>
        <authorList>
            <person name="Neafsey D.E."/>
            <person name="Barker B.M."/>
            <person name="Sharpton T.J."/>
            <person name="Stajich J.E."/>
            <person name="Park D.J."/>
            <person name="Whiston E."/>
            <person name="Hung C.-Y."/>
            <person name="McMahan C."/>
            <person name="White J."/>
            <person name="Sykes S."/>
            <person name="Heiman D."/>
            <person name="Young S."/>
            <person name="Zeng Q."/>
            <person name="Abouelleil A."/>
            <person name="Aftuck L."/>
            <person name="Bessette D."/>
            <person name="Brown A."/>
            <person name="FitzGerald M."/>
            <person name="Lui A."/>
            <person name="Macdonald J.P."/>
            <person name="Priest M."/>
            <person name="Orbach M.J."/>
            <person name="Galgiani J.N."/>
            <person name="Kirkland T.N."/>
            <person name="Cole G.T."/>
            <person name="Birren B.W."/>
            <person name="Henn M.R."/>
            <person name="Taylor J.W."/>
            <person name="Rounsley S.D."/>
        </authorList>
    </citation>
    <scope>NUCLEOTIDE SEQUENCE [LARGE SCALE GENOMIC DNA]</scope>
    <source>
        <strain evidence="10">H538.4</strain>
    </source>
</reference>
<feature type="compositionally biased region" description="Acidic residues" evidence="6">
    <location>
        <begin position="26"/>
        <end position="36"/>
    </location>
</feature>
<feature type="transmembrane region" description="Helical" evidence="7">
    <location>
        <begin position="507"/>
        <end position="532"/>
    </location>
</feature>
<dbReference type="OrthoDB" id="4201735at2759"/>
<evidence type="ECO:0000256" key="1">
    <source>
        <dbReference type="ARBA" id="ARBA00004141"/>
    </source>
</evidence>
<dbReference type="InterPro" id="IPR011701">
    <property type="entry name" value="MFS"/>
</dbReference>
<feature type="transmembrane region" description="Helical" evidence="7">
    <location>
        <begin position="312"/>
        <end position="334"/>
    </location>
</feature>
<feature type="transmembrane region" description="Helical" evidence="7">
    <location>
        <begin position="172"/>
        <end position="194"/>
    </location>
</feature>
<evidence type="ECO:0000256" key="5">
    <source>
        <dbReference type="ARBA" id="ARBA00023136"/>
    </source>
</evidence>
<feature type="transmembrane region" description="Helical" evidence="7">
    <location>
        <begin position="200"/>
        <end position="223"/>
    </location>
</feature>
<dbReference type="AlphaFoldDB" id="A0A0J8S6C9"/>
<feature type="transmembrane region" description="Helical" evidence="7">
    <location>
        <begin position="44"/>
        <end position="72"/>
    </location>
</feature>
<evidence type="ECO:0000256" key="2">
    <source>
        <dbReference type="ARBA" id="ARBA00022448"/>
    </source>
</evidence>
<dbReference type="Proteomes" id="UP000054563">
    <property type="component" value="Unassembled WGS sequence"/>
</dbReference>